<organism evidence="1 2">
    <name type="scientific">Kitasatospora terrestris</name>
    <dbReference type="NCBI Taxonomy" id="258051"/>
    <lineage>
        <taxon>Bacteria</taxon>
        <taxon>Bacillati</taxon>
        <taxon>Actinomycetota</taxon>
        <taxon>Actinomycetes</taxon>
        <taxon>Kitasatosporales</taxon>
        <taxon>Streptomycetaceae</taxon>
        <taxon>Kitasatospora</taxon>
    </lineage>
</organism>
<dbReference type="InterPro" id="IPR024747">
    <property type="entry name" value="Pyridox_Oxase-rel"/>
</dbReference>
<evidence type="ECO:0000313" key="1">
    <source>
        <dbReference type="EMBL" id="GAA4879378.1"/>
    </source>
</evidence>
<accession>A0ABP9EK98</accession>
<dbReference type="Gene3D" id="2.30.110.10">
    <property type="entry name" value="Electron Transport, Fmn-binding Protein, Chain A"/>
    <property type="match status" value="1"/>
</dbReference>
<keyword evidence="2" id="KW-1185">Reference proteome</keyword>
<dbReference type="Proteomes" id="UP001501752">
    <property type="component" value="Unassembled WGS sequence"/>
</dbReference>
<dbReference type="Pfam" id="PF12900">
    <property type="entry name" value="Pyridox_ox_2"/>
    <property type="match status" value="1"/>
</dbReference>
<comment type="caution">
    <text evidence="1">The sequence shown here is derived from an EMBL/GenBank/DDBJ whole genome shotgun (WGS) entry which is preliminary data.</text>
</comment>
<dbReference type="InterPro" id="IPR012349">
    <property type="entry name" value="Split_barrel_FMN-bd"/>
</dbReference>
<sequence length="147" mass="16013">MSELITGTPGRARRMEPLDPAECLRLAGSVPFGRIVFTQRALPAIRPVNHVVVDGAVVIRTNEGSALTIAAQNPDTRGVVVAFEADAIDPVDRLGWSIVVTGFAELVTDPAEIRRYSRQVHPWIEGTMDSVVRIRPDLVTGFRLTAD</sequence>
<gene>
    <name evidence="1" type="ORF">GCM10023235_69500</name>
</gene>
<proteinExistence type="predicted"/>
<evidence type="ECO:0000313" key="2">
    <source>
        <dbReference type="Proteomes" id="UP001501752"/>
    </source>
</evidence>
<reference evidence="2" key="1">
    <citation type="journal article" date="2019" name="Int. J. Syst. Evol. Microbiol.">
        <title>The Global Catalogue of Microorganisms (GCM) 10K type strain sequencing project: providing services to taxonomists for standard genome sequencing and annotation.</title>
        <authorList>
            <consortium name="The Broad Institute Genomics Platform"/>
            <consortium name="The Broad Institute Genome Sequencing Center for Infectious Disease"/>
            <person name="Wu L."/>
            <person name="Ma J."/>
        </authorList>
    </citation>
    <scope>NUCLEOTIDE SEQUENCE [LARGE SCALE GENOMIC DNA]</scope>
    <source>
        <strain evidence="2">JCM 13006</strain>
    </source>
</reference>
<name>A0ABP9EK98_9ACTN</name>
<dbReference type="SUPFAM" id="SSF50475">
    <property type="entry name" value="FMN-binding split barrel"/>
    <property type="match status" value="1"/>
</dbReference>
<dbReference type="EMBL" id="BAABIS010000001">
    <property type="protein sequence ID" value="GAA4879378.1"/>
    <property type="molecule type" value="Genomic_DNA"/>
</dbReference>
<protein>
    <submittedName>
        <fullName evidence="1">Pyridoxamine 5'-phosphate oxidase family protein</fullName>
    </submittedName>
</protein>